<organism evidence="5 6">
    <name type="scientific">Noviherbaspirillum album</name>
    <dbReference type="NCBI Taxonomy" id="3080276"/>
    <lineage>
        <taxon>Bacteria</taxon>
        <taxon>Pseudomonadati</taxon>
        <taxon>Pseudomonadota</taxon>
        <taxon>Betaproteobacteria</taxon>
        <taxon>Burkholderiales</taxon>
        <taxon>Oxalobacteraceae</taxon>
        <taxon>Noviherbaspirillum</taxon>
    </lineage>
</organism>
<dbReference type="InterPro" id="IPR021147">
    <property type="entry name" value="DUF697"/>
</dbReference>
<evidence type="ECO:0000256" key="2">
    <source>
        <dbReference type="ARBA" id="ARBA00022692"/>
    </source>
</evidence>
<gene>
    <name evidence="5" type="ORF">RY831_16155</name>
</gene>
<comment type="caution">
    <text evidence="5">The sequence shown here is derived from an EMBL/GenBank/DDBJ whole genome shotgun (WGS) entry which is preliminary data.</text>
</comment>
<evidence type="ECO:0000313" key="6">
    <source>
        <dbReference type="Proteomes" id="UP001352263"/>
    </source>
</evidence>
<proteinExistence type="predicted"/>
<name>A0ABU6JAL4_9BURK</name>
<sequence>MTGPTPLTRAGLRRIRAHDVIVHHTTLAAGSMAIPIPGFDVAAELGIQVRMVKKLCELYGAQFTAGSARKVITGIVGGLSIGSLSTAALRYVSFASYFAGTLPSAGLTAAYTYTIGNQLIERLERYGTIEAPPEEAVGDLPAAPAAP</sequence>
<dbReference type="Pfam" id="PF05128">
    <property type="entry name" value="DUF697"/>
    <property type="match status" value="1"/>
</dbReference>
<dbReference type="RefSeq" id="WP_326507413.1">
    <property type="nucleotide sequence ID" value="NZ_JAWIIV010000013.1"/>
</dbReference>
<dbReference type="EMBL" id="JAWIIV010000013">
    <property type="protein sequence ID" value="MEC4720697.1"/>
    <property type="molecule type" value="Genomic_DNA"/>
</dbReference>
<accession>A0ABU6JAL4</accession>
<keyword evidence="4" id="KW-0472">Membrane</keyword>
<keyword evidence="3" id="KW-1133">Transmembrane helix</keyword>
<reference evidence="5 6" key="1">
    <citation type="submission" date="2023-10" db="EMBL/GenBank/DDBJ databases">
        <title>Noviherbaspirillum sp. CPCC 100848 genome assembly.</title>
        <authorList>
            <person name="Li X.Y."/>
            <person name="Fang X.M."/>
        </authorList>
    </citation>
    <scope>NUCLEOTIDE SEQUENCE [LARGE SCALE GENOMIC DNA]</scope>
    <source>
        <strain evidence="5 6">CPCC 100848</strain>
    </source>
</reference>
<keyword evidence="6" id="KW-1185">Reference proteome</keyword>
<evidence type="ECO:0000256" key="4">
    <source>
        <dbReference type="ARBA" id="ARBA00023136"/>
    </source>
</evidence>
<evidence type="ECO:0000256" key="1">
    <source>
        <dbReference type="ARBA" id="ARBA00004141"/>
    </source>
</evidence>
<protein>
    <submittedName>
        <fullName evidence="5">DUF697 domain-containing protein</fullName>
    </submittedName>
</protein>
<evidence type="ECO:0000256" key="3">
    <source>
        <dbReference type="ARBA" id="ARBA00022989"/>
    </source>
</evidence>
<comment type="subcellular location">
    <subcellularLocation>
        <location evidence="1">Membrane</location>
        <topology evidence="1">Multi-pass membrane protein</topology>
    </subcellularLocation>
</comment>
<evidence type="ECO:0000313" key="5">
    <source>
        <dbReference type="EMBL" id="MEC4720697.1"/>
    </source>
</evidence>
<keyword evidence="2" id="KW-0812">Transmembrane</keyword>
<dbReference type="Proteomes" id="UP001352263">
    <property type="component" value="Unassembled WGS sequence"/>
</dbReference>